<dbReference type="Proteomes" id="UP001597540">
    <property type="component" value="Unassembled WGS sequence"/>
</dbReference>
<gene>
    <name evidence="1" type="ORF">ACFSVM_05160</name>
</gene>
<dbReference type="Gene3D" id="3.30.470.20">
    <property type="entry name" value="ATP-grasp fold, B domain"/>
    <property type="match status" value="1"/>
</dbReference>
<accession>A0ABW5SJM3</accession>
<comment type="caution">
    <text evidence="1">The sequence shown here is derived from an EMBL/GenBank/DDBJ whole genome shotgun (WGS) entry which is preliminary data.</text>
</comment>
<organism evidence="1 2">
    <name type="scientific">Paenibacillus shunpengii</name>
    <dbReference type="NCBI Taxonomy" id="2054424"/>
    <lineage>
        <taxon>Bacteria</taxon>
        <taxon>Bacillati</taxon>
        <taxon>Bacillota</taxon>
        <taxon>Bacilli</taxon>
        <taxon>Bacillales</taxon>
        <taxon>Paenibacillaceae</taxon>
        <taxon>Paenibacillus</taxon>
    </lineage>
</organism>
<evidence type="ECO:0000313" key="2">
    <source>
        <dbReference type="Proteomes" id="UP001597540"/>
    </source>
</evidence>
<keyword evidence="2" id="KW-1185">Reference proteome</keyword>
<dbReference type="Pfam" id="PF14398">
    <property type="entry name" value="ATPgrasp_YheCD"/>
    <property type="match status" value="1"/>
</dbReference>
<dbReference type="InterPro" id="IPR026838">
    <property type="entry name" value="YheC/D"/>
</dbReference>
<proteinExistence type="predicted"/>
<dbReference type="EMBL" id="JBHUMJ010000002">
    <property type="protein sequence ID" value="MFD2699849.1"/>
    <property type="molecule type" value="Genomic_DNA"/>
</dbReference>
<sequence>MHFSSPFPPHRRESFGGAYPGALHVSEQIPEEGKFLIGGKKNVKPTIAILTVYDRKRKFRGNHKNFKDIIKTGEQLGCQVYVVTVRDLKLSADFIKGYKYSTERKQWLQGRYPPPNIVYNRIPLREDESRPLVQKKIKECIAHPKIKLYNPYFFNKWELFEWLSKAKSTKSYIPHTQKLKSSSVISSILKTYPSVYLKPESGKAGKGIMTLQYCEEDKLPYKLKIQDHSKSTTYKSTNLESLWKRIKRNIKQNEYIIQQGIELAAFGGRPFDLRVLVQKNANGQWRMTGVGARLAGRRSITTHVPRGGTIEDPILLLSSVFDTQLASNILNDVKSTALEIARQIEKSSGHALGEMSMDLGIDQDGGIWFFEANSKPMKFDEPAIRKRSLERLIQYCTHLAKQNG</sequence>
<dbReference type="SUPFAM" id="SSF56059">
    <property type="entry name" value="Glutathione synthetase ATP-binding domain-like"/>
    <property type="match status" value="1"/>
</dbReference>
<protein>
    <submittedName>
        <fullName evidence="1">YheC/YheD family protein</fullName>
    </submittedName>
</protein>
<dbReference type="RefSeq" id="WP_379262880.1">
    <property type="nucleotide sequence ID" value="NZ_JBHUMJ010000002.1"/>
</dbReference>
<evidence type="ECO:0000313" key="1">
    <source>
        <dbReference type="EMBL" id="MFD2699849.1"/>
    </source>
</evidence>
<reference evidence="2" key="1">
    <citation type="journal article" date="2019" name="Int. J. Syst. Evol. Microbiol.">
        <title>The Global Catalogue of Microorganisms (GCM) 10K type strain sequencing project: providing services to taxonomists for standard genome sequencing and annotation.</title>
        <authorList>
            <consortium name="The Broad Institute Genomics Platform"/>
            <consortium name="The Broad Institute Genome Sequencing Center for Infectious Disease"/>
            <person name="Wu L."/>
            <person name="Ma J."/>
        </authorList>
    </citation>
    <scope>NUCLEOTIDE SEQUENCE [LARGE SCALE GENOMIC DNA]</scope>
    <source>
        <strain evidence="2">KCTC 33849</strain>
    </source>
</reference>
<name>A0ABW5SJM3_9BACL</name>